<dbReference type="Proteomes" id="UP000018861">
    <property type="component" value="Unassembled WGS sequence"/>
</dbReference>
<protein>
    <submittedName>
        <fullName evidence="2">8-amino-7-oxononanoate synthase</fullName>
    </submittedName>
</protein>
<organism evidence="2 3">
    <name type="scientific">Bacteroides pyogenes JCM 6292</name>
    <dbReference type="NCBI Taxonomy" id="1235809"/>
    <lineage>
        <taxon>Bacteria</taxon>
        <taxon>Pseudomonadati</taxon>
        <taxon>Bacteroidota</taxon>
        <taxon>Bacteroidia</taxon>
        <taxon>Bacteroidales</taxon>
        <taxon>Bacteroidaceae</taxon>
        <taxon>Bacteroides</taxon>
    </lineage>
</organism>
<dbReference type="Gene3D" id="3.90.1150.10">
    <property type="entry name" value="Aspartate Aminotransferase, domain 1"/>
    <property type="match status" value="1"/>
</dbReference>
<feature type="domain" description="Aminotransferase class I/classII large" evidence="1">
    <location>
        <begin position="3"/>
        <end position="89"/>
    </location>
</feature>
<dbReference type="Pfam" id="PF00155">
    <property type="entry name" value="Aminotran_1_2"/>
    <property type="match status" value="1"/>
</dbReference>
<dbReference type="GO" id="GO:0030170">
    <property type="term" value="F:pyridoxal phosphate binding"/>
    <property type="evidence" value="ECO:0007669"/>
    <property type="project" value="InterPro"/>
</dbReference>
<name>W4PBK1_9BACE</name>
<reference evidence="2 3" key="1">
    <citation type="journal article" date="2014" name="Genome Announc.">
        <title>Draft Genome Sequences of Three Strains of Bacteroides pyogenes Isolated from a Cat and Swine.</title>
        <authorList>
            <person name="Sakamoto M."/>
            <person name="Oshima K."/>
            <person name="Suda W."/>
            <person name="Kitamura K."/>
            <person name="Iida T."/>
            <person name="Hattori M."/>
            <person name="Ohkuma M."/>
        </authorList>
    </citation>
    <scope>NUCLEOTIDE SEQUENCE [LARGE SCALE GENOMIC DNA]</scope>
    <source>
        <strain evidence="2 3">JCM 6292</strain>
    </source>
</reference>
<evidence type="ECO:0000313" key="2">
    <source>
        <dbReference type="EMBL" id="GAE17176.1"/>
    </source>
</evidence>
<proteinExistence type="predicted"/>
<dbReference type="EMBL" id="BAIQ01000066">
    <property type="protein sequence ID" value="GAE17176.1"/>
    <property type="molecule type" value="Genomic_DNA"/>
</dbReference>
<dbReference type="SUPFAM" id="SSF53383">
    <property type="entry name" value="PLP-dependent transferases"/>
    <property type="match status" value="1"/>
</dbReference>
<gene>
    <name evidence="2" type="ORF">JCM6292_3742</name>
</gene>
<comment type="caution">
    <text evidence="2">The sequence shown here is derived from an EMBL/GenBank/DDBJ whole genome shotgun (WGS) entry which is preliminary data.</text>
</comment>
<dbReference type="InterPro" id="IPR015422">
    <property type="entry name" value="PyrdxlP-dep_Trfase_small"/>
</dbReference>
<evidence type="ECO:0000313" key="3">
    <source>
        <dbReference type="Proteomes" id="UP000018861"/>
    </source>
</evidence>
<sequence length="99" mass="11126">MQALWDATNYALKRFREAGFEIGATESPIIPLYVRDTEKTFIVTKLAFDEGVFINPVIPPACAPQDTLVRVALMATHTKEQIDRAVEKLTKCFKALDLL</sequence>
<accession>W4PBK1</accession>
<dbReference type="InterPro" id="IPR015424">
    <property type="entry name" value="PyrdxlP-dep_Trfase"/>
</dbReference>
<dbReference type="AlphaFoldDB" id="W4PBK1"/>
<dbReference type="InterPro" id="IPR004839">
    <property type="entry name" value="Aminotransferase_I/II_large"/>
</dbReference>
<evidence type="ECO:0000259" key="1">
    <source>
        <dbReference type="Pfam" id="PF00155"/>
    </source>
</evidence>